<reference evidence="1 2" key="1">
    <citation type="submission" date="2014-09" db="EMBL/GenBank/DDBJ databases">
        <title>Isolation and characterization of Aurantimonas altamirensis ON-56566 from clinical sample following a dog bite.</title>
        <authorList>
            <person name="Eshaghi A."/>
            <person name="Li A."/>
            <person name="Shahinas D."/>
            <person name="Bahn P."/>
            <person name="Kus J.V."/>
            <person name="Patel S.N."/>
        </authorList>
    </citation>
    <scope>NUCLEOTIDE SEQUENCE [LARGE SCALE GENOMIC DNA]</scope>
    <source>
        <strain evidence="1 2">ON-56566</strain>
    </source>
</reference>
<dbReference type="Proteomes" id="UP000030826">
    <property type="component" value="Unassembled WGS sequence"/>
</dbReference>
<organism evidence="1 2">
    <name type="scientific">Aureimonas altamirensis</name>
    <dbReference type="NCBI Taxonomy" id="370622"/>
    <lineage>
        <taxon>Bacteria</taxon>
        <taxon>Pseudomonadati</taxon>
        <taxon>Pseudomonadota</taxon>
        <taxon>Alphaproteobacteria</taxon>
        <taxon>Hyphomicrobiales</taxon>
        <taxon>Aurantimonadaceae</taxon>
        <taxon>Aureimonas</taxon>
    </lineage>
</organism>
<dbReference type="STRING" id="370622.LA66_13730"/>
<dbReference type="EMBL" id="JRFJ01000003">
    <property type="protein sequence ID" value="KHJ54491.1"/>
    <property type="molecule type" value="Genomic_DNA"/>
</dbReference>
<dbReference type="SUPFAM" id="SSF53448">
    <property type="entry name" value="Nucleotide-diphospho-sugar transferases"/>
    <property type="match status" value="1"/>
</dbReference>
<dbReference type="OrthoDB" id="7549339at2"/>
<dbReference type="RefSeq" id="WP_039194083.1">
    <property type="nucleotide sequence ID" value="NZ_JRFJ01000003.1"/>
</dbReference>
<accession>A0A0B1Q536</accession>
<comment type="caution">
    <text evidence="1">The sequence shown here is derived from an EMBL/GenBank/DDBJ whole genome shotgun (WGS) entry which is preliminary data.</text>
</comment>
<protein>
    <recommendedName>
        <fullName evidence="3">Glycosyltransferase 2-like domain-containing protein</fullName>
    </recommendedName>
</protein>
<dbReference type="AlphaFoldDB" id="A0A0B1Q536"/>
<sequence length="315" mass="35068">MTRCPVCDARAIAPTRRHLLDPSAGVRRFPLACLSCGLLLHRRDTAQLRNALSVALDGPVFVPPAELGLDIYTLRIAATRFAVLALPCGHRQHRALSAPHSPLQARARLVPLRTAARLPVALGIMCRADRLDACVDQARRHLEWASEAIVLCDGAVRRDLREGRLRVAYRPMEGDFAGQRNALQDLCESAWMLQLDDDETLSPEAASALPALAHAAEAAGVVSIGLARRNMVDGVLSDLFPDTQYRLNRRDVRYRGQVHERPDRPWQRSTIALHGAIEHVLDRERVVRRSQIYEGLSPGHGRLSETRELLTPYRP</sequence>
<proteinExistence type="predicted"/>
<evidence type="ECO:0000313" key="2">
    <source>
        <dbReference type="Proteomes" id="UP000030826"/>
    </source>
</evidence>
<evidence type="ECO:0008006" key="3">
    <source>
        <dbReference type="Google" id="ProtNLM"/>
    </source>
</evidence>
<dbReference type="InterPro" id="IPR029044">
    <property type="entry name" value="Nucleotide-diphossugar_trans"/>
</dbReference>
<name>A0A0B1Q536_9HYPH</name>
<evidence type="ECO:0000313" key="1">
    <source>
        <dbReference type="EMBL" id="KHJ54491.1"/>
    </source>
</evidence>
<gene>
    <name evidence="1" type="ORF">LA66_13730</name>
</gene>